<dbReference type="Proteomes" id="UP000092695">
    <property type="component" value="Chromosome"/>
</dbReference>
<sequence length="125" mass="14388">MPLPAHLKRGAEAENYALSWLRRHKLQCLARNIRSRFGEIDLVMEDGRTIVFVEVRYRGANNRLSAAQSVDHRKQHKLTLTASWYLARNPSLQHRPVRFDVVAIDGRSADRSALQWIKDAFRPGA</sequence>
<dbReference type="InterPro" id="IPR011335">
    <property type="entry name" value="Restrct_endonuc-II-like"/>
</dbReference>
<dbReference type="RefSeq" id="WP_068617287.1">
    <property type="nucleotide sequence ID" value="NZ_CP016268.1"/>
</dbReference>
<dbReference type="Gene3D" id="3.40.1350.10">
    <property type="match status" value="1"/>
</dbReference>
<evidence type="ECO:0000256" key="2">
    <source>
        <dbReference type="HAMAP-Rule" id="MF_00048"/>
    </source>
</evidence>
<dbReference type="PANTHER" id="PTHR34039">
    <property type="entry name" value="UPF0102 PROTEIN YRAN"/>
    <property type="match status" value="1"/>
</dbReference>
<dbReference type="HAMAP" id="MF_00048">
    <property type="entry name" value="UPF0102"/>
    <property type="match status" value="1"/>
</dbReference>
<gene>
    <name evidence="3" type="ORF">BA177_14225</name>
</gene>
<evidence type="ECO:0000256" key="1">
    <source>
        <dbReference type="ARBA" id="ARBA00006738"/>
    </source>
</evidence>
<protein>
    <recommendedName>
        <fullName evidence="2">UPF0102 protein BA177_14225</fullName>
    </recommendedName>
</protein>
<dbReference type="STRING" id="1548547.BA177_14225"/>
<dbReference type="NCBIfam" id="NF009150">
    <property type="entry name" value="PRK12497.1-3"/>
    <property type="match status" value="1"/>
</dbReference>
<dbReference type="AlphaFoldDB" id="A0A193LIC7"/>
<evidence type="ECO:0000313" key="4">
    <source>
        <dbReference type="Proteomes" id="UP000092695"/>
    </source>
</evidence>
<accession>A0A193LIC7</accession>
<dbReference type="GO" id="GO:0003676">
    <property type="term" value="F:nucleic acid binding"/>
    <property type="evidence" value="ECO:0007669"/>
    <property type="project" value="InterPro"/>
</dbReference>
<evidence type="ECO:0000313" key="3">
    <source>
        <dbReference type="EMBL" id="ANO52193.1"/>
    </source>
</evidence>
<dbReference type="EMBL" id="CP016268">
    <property type="protein sequence ID" value="ANO52193.1"/>
    <property type="molecule type" value="Genomic_DNA"/>
</dbReference>
<dbReference type="InterPro" id="IPR011856">
    <property type="entry name" value="tRNA_endonuc-like_dom_sf"/>
</dbReference>
<dbReference type="KEGG" id="woc:BA177_14225"/>
<dbReference type="Pfam" id="PF02021">
    <property type="entry name" value="UPF0102"/>
    <property type="match status" value="1"/>
</dbReference>
<dbReference type="SUPFAM" id="SSF52980">
    <property type="entry name" value="Restriction endonuclease-like"/>
    <property type="match status" value="1"/>
</dbReference>
<organism evidence="3 4">
    <name type="scientific">Woeseia oceani</name>
    <dbReference type="NCBI Taxonomy" id="1548547"/>
    <lineage>
        <taxon>Bacteria</taxon>
        <taxon>Pseudomonadati</taxon>
        <taxon>Pseudomonadota</taxon>
        <taxon>Gammaproteobacteria</taxon>
        <taxon>Woeseiales</taxon>
        <taxon>Woeseiaceae</taxon>
        <taxon>Woeseia</taxon>
    </lineage>
</organism>
<dbReference type="PANTHER" id="PTHR34039:SF1">
    <property type="entry name" value="UPF0102 PROTEIN YRAN"/>
    <property type="match status" value="1"/>
</dbReference>
<keyword evidence="4" id="KW-1185">Reference proteome</keyword>
<name>A0A193LIC7_9GAMM</name>
<proteinExistence type="inferred from homology"/>
<dbReference type="NCBIfam" id="TIGR00252">
    <property type="entry name" value="YraN family protein"/>
    <property type="match status" value="1"/>
</dbReference>
<comment type="similarity">
    <text evidence="1 2">Belongs to the UPF0102 family.</text>
</comment>
<reference evidence="3 4" key="1">
    <citation type="submission" date="2016-06" db="EMBL/GenBank/DDBJ databases">
        <title>Complete genome sequence of a deep-branching marine Gamma Proteobacterium Woeseia oceani type strain XK5.</title>
        <authorList>
            <person name="Mu D."/>
            <person name="Du Z."/>
        </authorList>
    </citation>
    <scope>NUCLEOTIDE SEQUENCE [LARGE SCALE GENOMIC DNA]</scope>
    <source>
        <strain evidence="3 4">XK5</strain>
    </source>
</reference>
<dbReference type="InterPro" id="IPR003509">
    <property type="entry name" value="UPF0102_YraN-like"/>
</dbReference>